<name>A0ABN9X6W7_9DINO</name>
<dbReference type="Proteomes" id="UP001189429">
    <property type="component" value="Unassembled WGS sequence"/>
</dbReference>
<evidence type="ECO:0000313" key="3">
    <source>
        <dbReference type="Proteomes" id="UP001189429"/>
    </source>
</evidence>
<accession>A0ABN9X6W7</accession>
<keyword evidence="3" id="KW-1185">Reference proteome</keyword>
<gene>
    <name evidence="2" type="ORF">PCOR1329_LOCUS73080</name>
</gene>
<feature type="non-terminal residue" evidence="2">
    <location>
        <position position="1"/>
    </location>
</feature>
<comment type="caution">
    <text evidence="2">The sequence shown here is derived from an EMBL/GenBank/DDBJ whole genome shotgun (WGS) entry which is preliminary data.</text>
</comment>
<feature type="compositionally biased region" description="Basic and acidic residues" evidence="1">
    <location>
        <begin position="9"/>
        <end position="21"/>
    </location>
</feature>
<evidence type="ECO:0000256" key="1">
    <source>
        <dbReference type="SAM" id="MobiDB-lite"/>
    </source>
</evidence>
<evidence type="ECO:0000313" key="2">
    <source>
        <dbReference type="EMBL" id="CAK0893860.1"/>
    </source>
</evidence>
<reference evidence="2" key="1">
    <citation type="submission" date="2023-10" db="EMBL/GenBank/DDBJ databases">
        <authorList>
            <person name="Chen Y."/>
            <person name="Shah S."/>
            <person name="Dougan E. K."/>
            <person name="Thang M."/>
            <person name="Chan C."/>
        </authorList>
    </citation>
    <scope>NUCLEOTIDE SEQUENCE [LARGE SCALE GENOMIC DNA]</scope>
</reference>
<feature type="region of interest" description="Disordered" evidence="1">
    <location>
        <begin position="1"/>
        <end position="50"/>
    </location>
</feature>
<organism evidence="2 3">
    <name type="scientific">Prorocentrum cordatum</name>
    <dbReference type="NCBI Taxonomy" id="2364126"/>
    <lineage>
        <taxon>Eukaryota</taxon>
        <taxon>Sar</taxon>
        <taxon>Alveolata</taxon>
        <taxon>Dinophyceae</taxon>
        <taxon>Prorocentrales</taxon>
        <taxon>Prorocentraceae</taxon>
        <taxon>Prorocentrum</taxon>
    </lineage>
</organism>
<sequence>RCGLPSRAWPRDPWRERHRSPESPFAETFHLTGAPGRRERGGRKGSRLSSVVSLNARPARESFAGASGVDAGNGTDFNFFICM</sequence>
<protein>
    <submittedName>
        <fullName evidence="2">Uncharacterized protein</fullName>
    </submittedName>
</protein>
<proteinExistence type="predicted"/>
<dbReference type="EMBL" id="CAUYUJ010019817">
    <property type="protein sequence ID" value="CAK0893860.1"/>
    <property type="molecule type" value="Genomic_DNA"/>
</dbReference>